<dbReference type="OrthoDB" id="292951at2759"/>
<sequence length="412" mass="47412">MKDWQGFRLVRMDVKKDCLNEKFIYNIDINQKSVLIQMRVGVVLLVCFVLCQSIPVHKKFLQLDGQENDVQYTSENLQVVEEKSKNGDVQILAAQESDLMINQMEGSEKQDLQQSLDDETPLNSAYFEDEDLNNEIMEDASQNIVEDLKLIGQLESNNIIDENHQVIDTQADITDDNENYASDTMNVNDEIQQEISDQQNVEDTINNEENYYDDSAENNNDTLQVSENVSQQLIAQENEVPDLTNMDQDQINQQFAQPEYEVQPNQIEQTNQQDQTIIIDNELNQDENQTQTQVIVVQDQTHVQSDQQGPKQVNIQQEVNSTDPNNIGDINEEQASQCIELYSQCYYKGESMKACNDLGQMKDFPYEIKSLKIPYGTTLTIYDHPNYEGERHTFSKNEECLANVIVLTQITF</sequence>
<organism evidence="1 2">
    <name type="scientific">Paramecium sonneborni</name>
    <dbReference type="NCBI Taxonomy" id="65129"/>
    <lineage>
        <taxon>Eukaryota</taxon>
        <taxon>Sar</taxon>
        <taxon>Alveolata</taxon>
        <taxon>Ciliophora</taxon>
        <taxon>Intramacronucleata</taxon>
        <taxon>Oligohymenophorea</taxon>
        <taxon>Peniculida</taxon>
        <taxon>Parameciidae</taxon>
        <taxon>Paramecium</taxon>
    </lineage>
</organism>
<name>A0A8S1LVA9_9CILI</name>
<protein>
    <submittedName>
        <fullName evidence="1">Uncharacterized protein</fullName>
    </submittedName>
</protein>
<dbReference type="EMBL" id="CAJJDN010000028">
    <property type="protein sequence ID" value="CAD8071387.1"/>
    <property type="molecule type" value="Genomic_DNA"/>
</dbReference>
<dbReference type="Proteomes" id="UP000692954">
    <property type="component" value="Unassembled WGS sequence"/>
</dbReference>
<proteinExistence type="predicted"/>
<keyword evidence="2" id="KW-1185">Reference proteome</keyword>
<evidence type="ECO:0000313" key="1">
    <source>
        <dbReference type="EMBL" id="CAD8071387.1"/>
    </source>
</evidence>
<reference evidence="1" key="1">
    <citation type="submission" date="2021-01" db="EMBL/GenBank/DDBJ databases">
        <authorList>
            <consortium name="Genoscope - CEA"/>
            <person name="William W."/>
        </authorList>
    </citation>
    <scope>NUCLEOTIDE SEQUENCE</scope>
</reference>
<gene>
    <name evidence="1" type="ORF">PSON_ATCC_30995.1.T0280034</name>
</gene>
<evidence type="ECO:0000313" key="2">
    <source>
        <dbReference type="Proteomes" id="UP000692954"/>
    </source>
</evidence>
<dbReference type="AlphaFoldDB" id="A0A8S1LVA9"/>
<comment type="caution">
    <text evidence="1">The sequence shown here is derived from an EMBL/GenBank/DDBJ whole genome shotgun (WGS) entry which is preliminary data.</text>
</comment>
<accession>A0A8S1LVA9</accession>